<keyword evidence="5" id="KW-0805">Transcription regulation</keyword>
<dbReference type="PANTHER" id="PTHR43591:SF30">
    <property type="entry name" value="PROTEIN-METHIONINE METHYLTRANSFERASE LAEA"/>
    <property type="match status" value="1"/>
</dbReference>
<evidence type="ECO:0000256" key="7">
    <source>
        <dbReference type="ARBA" id="ARBA00023242"/>
    </source>
</evidence>
<dbReference type="RefSeq" id="XP_018187507.1">
    <property type="nucleotide sequence ID" value="XM_018335138.1"/>
</dbReference>
<dbReference type="Gene3D" id="3.40.50.150">
    <property type="entry name" value="Vaccinia Virus protein VP39"/>
    <property type="match status" value="1"/>
</dbReference>
<dbReference type="InterPro" id="IPR029063">
    <property type="entry name" value="SAM-dependent_MTases_sf"/>
</dbReference>
<dbReference type="Proteomes" id="UP000076632">
    <property type="component" value="Unassembled WGS sequence"/>
</dbReference>
<accession>A0A165GAL4</accession>
<evidence type="ECO:0000256" key="3">
    <source>
        <dbReference type="ARBA" id="ARBA00022679"/>
    </source>
</evidence>
<keyword evidence="6" id="KW-0804">Transcription</keyword>
<evidence type="ECO:0000313" key="11">
    <source>
        <dbReference type="Proteomes" id="UP000076632"/>
    </source>
</evidence>
<proteinExistence type="inferred from homology"/>
<dbReference type="Pfam" id="PF13489">
    <property type="entry name" value="Methyltransf_23"/>
    <property type="match status" value="1"/>
</dbReference>
<evidence type="ECO:0000256" key="4">
    <source>
        <dbReference type="ARBA" id="ARBA00022691"/>
    </source>
</evidence>
<keyword evidence="2 10" id="KW-0489">Methyltransferase</keyword>
<reference evidence="10 11" key="1">
    <citation type="journal article" date="2016" name="Fungal Biol.">
        <title>The genome of Xylona heveae provides a window into fungal endophytism.</title>
        <authorList>
            <person name="Gazis R."/>
            <person name="Kuo A."/>
            <person name="Riley R."/>
            <person name="LaButti K."/>
            <person name="Lipzen A."/>
            <person name="Lin J."/>
            <person name="Amirebrahimi M."/>
            <person name="Hesse C.N."/>
            <person name="Spatafora J.W."/>
            <person name="Henrissat B."/>
            <person name="Hainaut M."/>
            <person name="Grigoriev I.V."/>
            <person name="Hibbett D.S."/>
        </authorList>
    </citation>
    <scope>NUCLEOTIDE SEQUENCE [LARGE SCALE GENOMIC DNA]</scope>
    <source>
        <strain evidence="10 11">TC161</strain>
    </source>
</reference>
<dbReference type="STRING" id="1328760.A0A165GAL4"/>
<keyword evidence="11" id="KW-1185">Reference proteome</keyword>
<dbReference type="OMA" id="CDFYAPF"/>
<organism evidence="10 11">
    <name type="scientific">Xylona heveae (strain CBS 132557 / TC161)</name>
    <dbReference type="NCBI Taxonomy" id="1328760"/>
    <lineage>
        <taxon>Eukaryota</taxon>
        <taxon>Fungi</taxon>
        <taxon>Dikarya</taxon>
        <taxon>Ascomycota</taxon>
        <taxon>Pezizomycotina</taxon>
        <taxon>Xylonomycetes</taxon>
        <taxon>Xylonales</taxon>
        <taxon>Xylonaceae</taxon>
        <taxon>Xylona</taxon>
    </lineage>
</organism>
<evidence type="ECO:0000256" key="6">
    <source>
        <dbReference type="ARBA" id="ARBA00023163"/>
    </source>
</evidence>
<protein>
    <submittedName>
        <fullName evidence="10">Methyltransferase LaeA</fullName>
    </submittedName>
</protein>
<evidence type="ECO:0000313" key="10">
    <source>
        <dbReference type="EMBL" id="KZF21952.1"/>
    </source>
</evidence>
<keyword evidence="7" id="KW-0539">Nucleus</keyword>
<comment type="similarity">
    <text evidence="8">Belongs to the methyltransferase superfamily. LaeA methyltransferase family.</text>
</comment>
<evidence type="ECO:0000256" key="2">
    <source>
        <dbReference type="ARBA" id="ARBA00022603"/>
    </source>
</evidence>
<comment type="subcellular location">
    <subcellularLocation>
        <location evidence="1">Nucleus</location>
    </subcellularLocation>
</comment>
<gene>
    <name evidence="10" type="ORF">L228DRAFT_268461</name>
</gene>
<dbReference type="OrthoDB" id="2013972at2759"/>
<dbReference type="EMBL" id="KV407459">
    <property type="protein sequence ID" value="KZF21952.1"/>
    <property type="molecule type" value="Genomic_DNA"/>
</dbReference>
<evidence type="ECO:0000256" key="5">
    <source>
        <dbReference type="ARBA" id="ARBA00023015"/>
    </source>
</evidence>
<keyword evidence="3 10" id="KW-0808">Transferase</keyword>
<name>A0A165GAL4_XYLHT</name>
<comment type="catalytic activity">
    <reaction evidence="9">
        <text>L-methionyl-[protein] + S-adenosyl-L-methionine = S-methyl-L-methionyl-[protein] + S-adenosyl-L-homocysteine</text>
        <dbReference type="Rhea" id="RHEA:60560"/>
        <dbReference type="Rhea" id="RHEA-COMP:12313"/>
        <dbReference type="Rhea" id="RHEA-COMP:15592"/>
        <dbReference type="ChEBI" id="CHEBI:16044"/>
        <dbReference type="ChEBI" id="CHEBI:57856"/>
        <dbReference type="ChEBI" id="CHEBI:59789"/>
        <dbReference type="ChEBI" id="CHEBI:142742"/>
    </reaction>
    <physiologicalReaction direction="left-to-right" evidence="9">
        <dbReference type="Rhea" id="RHEA:60561"/>
    </physiologicalReaction>
</comment>
<dbReference type="GO" id="GO:0005634">
    <property type="term" value="C:nucleus"/>
    <property type="evidence" value="ECO:0007669"/>
    <property type="project" value="UniProtKB-SubCell"/>
</dbReference>
<evidence type="ECO:0000256" key="8">
    <source>
        <dbReference type="ARBA" id="ARBA00038158"/>
    </source>
</evidence>
<dbReference type="GO" id="GO:0032259">
    <property type="term" value="P:methylation"/>
    <property type="evidence" value="ECO:0007669"/>
    <property type="project" value="UniProtKB-KW"/>
</dbReference>
<dbReference type="AlphaFoldDB" id="A0A165GAL4"/>
<dbReference type="SUPFAM" id="SSF53335">
    <property type="entry name" value="S-adenosyl-L-methionine-dependent methyltransferases"/>
    <property type="match status" value="1"/>
</dbReference>
<keyword evidence="4" id="KW-0949">S-adenosyl-L-methionine</keyword>
<dbReference type="CDD" id="cd02440">
    <property type="entry name" value="AdoMet_MTases"/>
    <property type="match status" value="1"/>
</dbReference>
<evidence type="ECO:0000256" key="1">
    <source>
        <dbReference type="ARBA" id="ARBA00004123"/>
    </source>
</evidence>
<dbReference type="GeneID" id="28900275"/>
<dbReference type="GO" id="GO:0008168">
    <property type="term" value="F:methyltransferase activity"/>
    <property type="evidence" value="ECO:0007669"/>
    <property type="project" value="UniProtKB-KW"/>
</dbReference>
<dbReference type="PANTHER" id="PTHR43591">
    <property type="entry name" value="METHYLTRANSFERASE"/>
    <property type="match status" value="1"/>
</dbReference>
<evidence type="ECO:0000256" key="9">
    <source>
        <dbReference type="ARBA" id="ARBA00047870"/>
    </source>
</evidence>
<dbReference type="InParanoid" id="A0A165GAL4"/>
<sequence>MSTNGLAAPVPPNYMENGRLYHGFRKGIYMYPCDEQEKDRMDIYHKFFLVACHEKLHQAPIRPNYGPPRILDLGTGTGIWAIDMADKYLDAEVLGMDLSNIQPEKIPPNLRFRIPRDYESPWYLGEESWDLIHLRMGAGSVSSWPELYQKIFQHLKPGFGYMEQVEIDMLPRCDDGTMPYHPLVQWYDWLDDATQRASRPVAYQRNTRQMLEMQGFVDIQENVIRIPLNSWPASLHEKDIGRWYNLGLTEGLEALSLGPLTRVYGWPAEDVRRLIVDVKAHMCNKKIHAYNNMHIWTARRPQ</sequence>